<comment type="caution">
    <text evidence="1">The sequence shown here is derived from an EMBL/GenBank/DDBJ whole genome shotgun (WGS) entry which is preliminary data.</text>
</comment>
<name>A0ACB9G765_CICIN</name>
<sequence length="110" mass="12261">MKIVEQSQELALSPNGPIFPVKLSTLLISSIQDTETNLILDSINLKNADTVVESRDMGLDSKLNQDLERNQNKDDVGLVYDVDRTELEPIIISVIFMNGTEKLLTHVNHG</sequence>
<dbReference type="Proteomes" id="UP001055811">
    <property type="component" value="Linkage Group LG02"/>
</dbReference>
<evidence type="ECO:0000313" key="2">
    <source>
        <dbReference type="Proteomes" id="UP001055811"/>
    </source>
</evidence>
<reference evidence="1 2" key="2">
    <citation type="journal article" date="2022" name="Mol. Ecol. Resour.">
        <title>The genomes of chicory, endive, great burdock and yacon provide insights into Asteraceae paleo-polyploidization history and plant inulin production.</title>
        <authorList>
            <person name="Fan W."/>
            <person name="Wang S."/>
            <person name="Wang H."/>
            <person name="Wang A."/>
            <person name="Jiang F."/>
            <person name="Liu H."/>
            <person name="Zhao H."/>
            <person name="Xu D."/>
            <person name="Zhang Y."/>
        </authorList>
    </citation>
    <scope>NUCLEOTIDE SEQUENCE [LARGE SCALE GENOMIC DNA]</scope>
    <source>
        <strain evidence="2">cv. Punajuju</strain>
        <tissue evidence="1">Leaves</tissue>
    </source>
</reference>
<accession>A0ACB9G765</accession>
<gene>
    <name evidence="1" type="ORF">L2E82_08906</name>
</gene>
<reference evidence="2" key="1">
    <citation type="journal article" date="2022" name="Mol. Ecol. Resour.">
        <title>The genomes of chicory, endive, great burdock and yacon provide insights into Asteraceae palaeo-polyploidization history and plant inulin production.</title>
        <authorList>
            <person name="Fan W."/>
            <person name="Wang S."/>
            <person name="Wang H."/>
            <person name="Wang A."/>
            <person name="Jiang F."/>
            <person name="Liu H."/>
            <person name="Zhao H."/>
            <person name="Xu D."/>
            <person name="Zhang Y."/>
        </authorList>
    </citation>
    <scope>NUCLEOTIDE SEQUENCE [LARGE SCALE GENOMIC DNA]</scope>
    <source>
        <strain evidence="2">cv. Punajuju</strain>
    </source>
</reference>
<protein>
    <submittedName>
        <fullName evidence="1">Uncharacterized protein</fullName>
    </submittedName>
</protein>
<evidence type="ECO:0000313" key="1">
    <source>
        <dbReference type="EMBL" id="KAI3779267.1"/>
    </source>
</evidence>
<organism evidence="1 2">
    <name type="scientific">Cichorium intybus</name>
    <name type="common">Chicory</name>
    <dbReference type="NCBI Taxonomy" id="13427"/>
    <lineage>
        <taxon>Eukaryota</taxon>
        <taxon>Viridiplantae</taxon>
        <taxon>Streptophyta</taxon>
        <taxon>Embryophyta</taxon>
        <taxon>Tracheophyta</taxon>
        <taxon>Spermatophyta</taxon>
        <taxon>Magnoliopsida</taxon>
        <taxon>eudicotyledons</taxon>
        <taxon>Gunneridae</taxon>
        <taxon>Pentapetalae</taxon>
        <taxon>asterids</taxon>
        <taxon>campanulids</taxon>
        <taxon>Asterales</taxon>
        <taxon>Asteraceae</taxon>
        <taxon>Cichorioideae</taxon>
        <taxon>Cichorieae</taxon>
        <taxon>Cichoriinae</taxon>
        <taxon>Cichorium</taxon>
    </lineage>
</organism>
<proteinExistence type="predicted"/>
<keyword evidence="2" id="KW-1185">Reference proteome</keyword>
<dbReference type="EMBL" id="CM042010">
    <property type="protein sequence ID" value="KAI3779267.1"/>
    <property type="molecule type" value="Genomic_DNA"/>
</dbReference>